<dbReference type="EMBL" id="CDQK01000007">
    <property type="protein sequence ID" value="CEP25213.1"/>
    <property type="molecule type" value="Genomic_DNA"/>
</dbReference>
<evidence type="ECO:0000256" key="9">
    <source>
        <dbReference type="PIRNR" id="PIRNR017016"/>
    </source>
</evidence>
<keyword evidence="5" id="KW-0677">Repeat</keyword>
<comment type="subcellular location">
    <subcellularLocation>
        <location evidence="9">Mitochondrion inner membrane</location>
    </subcellularLocation>
</comment>
<evidence type="ECO:0000313" key="12">
    <source>
        <dbReference type="EMBL" id="ODV71487.1"/>
    </source>
</evidence>
<evidence type="ECO:0000259" key="10">
    <source>
        <dbReference type="Pfam" id="PF06747"/>
    </source>
</evidence>
<comment type="similarity">
    <text evidence="2 9">Belongs to the complex I NDUFA8 subunit family.</text>
</comment>
<dbReference type="GeneID" id="30992052"/>
<evidence type="ECO:0000256" key="2">
    <source>
        <dbReference type="ARBA" id="ARBA00010705"/>
    </source>
</evidence>
<dbReference type="GO" id="GO:0005743">
    <property type="term" value="C:mitochondrial inner membrane"/>
    <property type="evidence" value="ECO:0007669"/>
    <property type="project" value="UniProtKB-SubCell"/>
</dbReference>
<evidence type="ECO:0000256" key="1">
    <source>
        <dbReference type="ARBA" id="ARBA00003195"/>
    </source>
</evidence>
<sequence>MANKREPSLSHQWLVDPTPLPADIPEVEEIGATSAPLKSAAFFIGDRCGAYNDDFMLCKEQSKSGEVECLKEGRRVTRCASSVIADLNKNCAESFRLHWQCLDNNNHELFKCRKAETLLNSCVFKSLGLEKKIPNGEQIHLKEKPLYRPNIEDRPSLKAYELAKKEGTL</sequence>
<keyword evidence="9" id="KW-0999">Mitochondrion inner membrane</keyword>
<dbReference type="Pfam" id="PF06747">
    <property type="entry name" value="CHCH"/>
    <property type="match status" value="1"/>
</dbReference>
<dbReference type="Proteomes" id="UP000094389">
    <property type="component" value="Unassembled WGS sequence"/>
</dbReference>
<dbReference type="RefSeq" id="XP_020068526.1">
    <property type="nucleotide sequence ID" value="XM_020217656.1"/>
</dbReference>
<keyword evidence="7 9" id="KW-0496">Mitochondrion</keyword>
<organism evidence="11 13">
    <name type="scientific">Cyberlindnera jadinii (strain ATCC 18201 / CBS 1600 / BCRC 20928 / JCM 3617 / NBRC 0987 / NRRL Y-1542)</name>
    <name type="common">Torula yeast</name>
    <name type="synonym">Candida utilis</name>
    <dbReference type="NCBI Taxonomy" id="983966"/>
    <lineage>
        <taxon>Eukaryota</taxon>
        <taxon>Fungi</taxon>
        <taxon>Dikarya</taxon>
        <taxon>Ascomycota</taxon>
        <taxon>Saccharomycotina</taxon>
        <taxon>Saccharomycetes</taxon>
        <taxon>Phaffomycetales</taxon>
        <taxon>Phaffomycetaceae</taxon>
        <taxon>Cyberlindnera</taxon>
    </lineage>
</organism>
<evidence type="ECO:0000256" key="6">
    <source>
        <dbReference type="ARBA" id="ARBA00022982"/>
    </source>
</evidence>
<dbReference type="OrthoDB" id="276296at2759"/>
<dbReference type="STRING" id="983966.A0A0H5CA06"/>
<dbReference type="InterPro" id="IPR016680">
    <property type="entry name" value="NDUFA8"/>
</dbReference>
<evidence type="ECO:0000256" key="3">
    <source>
        <dbReference type="ARBA" id="ARBA00022448"/>
    </source>
</evidence>
<evidence type="ECO:0000256" key="7">
    <source>
        <dbReference type="ARBA" id="ARBA00023128"/>
    </source>
</evidence>
<keyword evidence="6 9" id="KW-0249">Electron transport</keyword>
<keyword evidence="8" id="KW-1015">Disulfide bond</keyword>
<dbReference type="EMBL" id="KV453940">
    <property type="protein sequence ID" value="ODV71487.1"/>
    <property type="molecule type" value="Genomic_DNA"/>
</dbReference>
<name>A0A0H5CA06_CYBJN</name>
<protein>
    <recommendedName>
        <fullName evidence="9">NADH-ubiquinone oxidoreductase</fullName>
    </recommendedName>
</protein>
<dbReference type="GO" id="GO:0006120">
    <property type="term" value="P:mitochondrial electron transport, NADH to ubiquinone"/>
    <property type="evidence" value="ECO:0007669"/>
    <property type="project" value="InterPro"/>
</dbReference>
<evidence type="ECO:0000313" key="11">
    <source>
        <dbReference type="EMBL" id="CEP25213.1"/>
    </source>
</evidence>
<evidence type="ECO:0000313" key="13">
    <source>
        <dbReference type="Proteomes" id="UP000038830"/>
    </source>
</evidence>
<dbReference type="PROSITE" id="PS51808">
    <property type="entry name" value="CHCH"/>
    <property type="match status" value="2"/>
</dbReference>
<dbReference type="Proteomes" id="UP000038830">
    <property type="component" value="Unassembled WGS sequence"/>
</dbReference>
<keyword evidence="14" id="KW-1185">Reference proteome</keyword>
<dbReference type="AlphaFoldDB" id="A0A0H5CA06"/>
<accession>A0A1E4RW34</accession>
<dbReference type="PANTHER" id="PTHR13344:SF0">
    <property type="entry name" value="NADH DEHYDROGENASE [UBIQUINONE] 1 ALPHA SUBCOMPLEX SUBUNIT 8"/>
    <property type="match status" value="1"/>
</dbReference>
<evidence type="ECO:0000256" key="8">
    <source>
        <dbReference type="ARBA" id="ARBA00023157"/>
    </source>
</evidence>
<evidence type="ECO:0000256" key="5">
    <source>
        <dbReference type="ARBA" id="ARBA00022737"/>
    </source>
</evidence>
<dbReference type="PANTHER" id="PTHR13344">
    <property type="entry name" value="NADH-UBIQUINONE OXIDOREDUCTASE"/>
    <property type="match status" value="1"/>
</dbReference>
<keyword evidence="3 9" id="KW-0813">Transport</keyword>
<keyword evidence="4 9" id="KW-0679">Respiratory chain</keyword>
<reference evidence="11" key="1">
    <citation type="submission" date="2014-12" db="EMBL/GenBank/DDBJ databases">
        <authorList>
            <person name="Jaenicke S."/>
        </authorList>
    </citation>
    <scope>NUCLEOTIDE SEQUENCE [LARGE SCALE GENOMIC DNA]</scope>
    <source>
        <strain evidence="11">CBS1600</strain>
    </source>
</reference>
<accession>A0A0H5CA06</accession>
<gene>
    <name evidence="11" type="ORF">BN1211_6229</name>
    <name evidence="12" type="ORF">CYBJADRAFT_30838</name>
</gene>
<evidence type="ECO:0000256" key="4">
    <source>
        <dbReference type="ARBA" id="ARBA00022660"/>
    </source>
</evidence>
<keyword evidence="9" id="KW-0472">Membrane</keyword>
<proteinExistence type="inferred from homology"/>
<dbReference type="PIRSF" id="PIRSF017016">
    <property type="entry name" value="NDUA8"/>
    <property type="match status" value="1"/>
</dbReference>
<reference evidence="13" key="2">
    <citation type="journal article" date="2015" name="J. Biotechnol.">
        <title>The structure of the Cyberlindnera jadinii genome and its relation to Candida utilis analyzed by the occurrence of single nucleotide polymorphisms.</title>
        <authorList>
            <person name="Rupp O."/>
            <person name="Brinkrolf K."/>
            <person name="Buerth C."/>
            <person name="Kunigo M."/>
            <person name="Schneider J."/>
            <person name="Jaenicke S."/>
            <person name="Goesmann A."/>
            <person name="Puehler A."/>
            <person name="Jaeger K.-E."/>
            <person name="Ernst J.F."/>
        </authorList>
    </citation>
    <scope>NUCLEOTIDE SEQUENCE [LARGE SCALE GENOMIC DNA]</scope>
    <source>
        <strain evidence="13">ATCC 18201 / CBS 1600 / BCRC 20928 / JCM 3617 / NBRC 0987 / NRRL Y-1542</strain>
    </source>
</reference>
<feature type="domain" description="CHCH" evidence="10">
    <location>
        <begin position="91"/>
        <end position="125"/>
    </location>
</feature>
<comment type="function">
    <text evidence="1 9">Accessory subunit of the mitochondrial membrane respiratory chain NADH dehydrogenase (Complex I), that is believed not to be involved in catalysis. Complex I functions in the transfer of electrons from NADH to the respiratory chain. The immediate electron acceptor for the enzyme is believed to be ubiquinone.</text>
</comment>
<dbReference type="OMA" id="FRTHWQC"/>
<dbReference type="InterPro" id="IPR010625">
    <property type="entry name" value="CHCH"/>
</dbReference>
<evidence type="ECO:0000313" key="14">
    <source>
        <dbReference type="Proteomes" id="UP000094389"/>
    </source>
</evidence>
<reference evidence="12 14" key="3">
    <citation type="journal article" date="2016" name="Proc. Natl. Acad. Sci. U.S.A.">
        <title>Comparative genomics of biotechnologically important yeasts.</title>
        <authorList>
            <person name="Riley R."/>
            <person name="Haridas S."/>
            <person name="Wolfe K.H."/>
            <person name="Lopes M.R."/>
            <person name="Hittinger C.T."/>
            <person name="Goeker M."/>
            <person name="Salamov A.A."/>
            <person name="Wisecaver J.H."/>
            <person name="Long T.M."/>
            <person name="Calvey C.H."/>
            <person name="Aerts A.L."/>
            <person name="Barry K.W."/>
            <person name="Choi C."/>
            <person name="Clum A."/>
            <person name="Coughlan A.Y."/>
            <person name="Deshpande S."/>
            <person name="Douglass A.P."/>
            <person name="Hanson S.J."/>
            <person name="Klenk H.-P."/>
            <person name="LaButti K.M."/>
            <person name="Lapidus A."/>
            <person name="Lindquist E.A."/>
            <person name="Lipzen A.M."/>
            <person name="Meier-Kolthoff J.P."/>
            <person name="Ohm R.A."/>
            <person name="Otillar R.P."/>
            <person name="Pangilinan J.L."/>
            <person name="Peng Y."/>
            <person name="Rokas A."/>
            <person name="Rosa C.A."/>
            <person name="Scheuner C."/>
            <person name="Sibirny A.A."/>
            <person name="Slot J.C."/>
            <person name="Stielow J.B."/>
            <person name="Sun H."/>
            <person name="Kurtzman C.P."/>
            <person name="Blackwell M."/>
            <person name="Grigoriev I.V."/>
            <person name="Jeffries T.W."/>
        </authorList>
    </citation>
    <scope>NUCLEOTIDE SEQUENCE [LARGE SCALE GENOMIC DNA]</scope>
    <source>
        <strain evidence="14">ATCC 18201 / CBS 1600 / BCRC 20928 / JCM 3617 / NBRC 0987 / NRRL Y-1542</strain>
        <strain evidence="12">NRRL Y-1542</strain>
    </source>
</reference>